<proteinExistence type="predicted"/>
<dbReference type="EMBL" id="ML119055">
    <property type="protein sequence ID" value="ROT38376.1"/>
    <property type="molecule type" value="Genomic_DNA"/>
</dbReference>
<gene>
    <name evidence="1" type="ORF">SODALDRAFT_378572</name>
</gene>
<evidence type="ECO:0000313" key="1">
    <source>
        <dbReference type="EMBL" id="ROT38376.1"/>
    </source>
</evidence>
<evidence type="ECO:0000313" key="2">
    <source>
        <dbReference type="Proteomes" id="UP000272025"/>
    </source>
</evidence>
<sequence length="191" mass="21793">MFWHSRMYTMRYPADHVPYLHSVLSLLKVNEIYYIQIFSKPPMFPPQMTDSPLPLIRLSSLSDTTRRNRGIFFWACTRIRISRYRVASYVSDEHPLDTGKKAVRGTSGVVDAFDIRQAVLNLCSAGGDKREGNREGKVTKYARTWIFLSTSGVRRYLPQCDQDHAGCTPTIPFPGRHKAEVAGLEVARLLL</sequence>
<keyword evidence="2" id="KW-1185">Reference proteome</keyword>
<accession>A0A3N2PVK3</accession>
<dbReference type="AlphaFoldDB" id="A0A3N2PVK3"/>
<organism evidence="1 2">
    <name type="scientific">Sodiomyces alkalinus (strain CBS 110278 / VKM F-3762 / F11)</name>
    <name type="common">Alkaliphilic filamentous fungus</name>
    <dbReference type="NCBI Taxonomy" id="1314773"/>
    <lineage>
        <taxon>Eukaryota</taxon>
        <taxon>Fungi</taxon>
        <taxon>Dikarya</taxon>
        <taxon>Ascomycota</taxon>
        <taxon>Pezizomycotina</taxon>
        <taxon>Sordariomycetes</taxon>
        <taxon>Hypocreomycetidae</taxon>
        <taxon>Glomerellales</taxon>
        <taxon>Plectosphaerellaceae</taxon>
        <taxon>Sodiomyces</taxon>
    </lineage>
</organism>
<name>A0A3N2PVK3_SODAK</name>
<reference evidence="1 2" key="1">
    <citation type="journal article" date="2018" name="Mol. Ecol.">
        <title>The obligate alkalophilic soda-lake fungus Sodiomyces alkalinus has shifted to a protein diet.</title>
        <authorList>
            <person name="Grum-Grzhimaylo A.A."/>
            <person name="Falkoski D.L."/>
            <person name="van den Heuvel J."/>
            <person name="Valero-Jimenez C.A."/>
            <person name="Min B."/>
            <person name="Choi I.G."/>
            <person name="Lipzen A."/>
            <person name="Daum C.G."/>
            <person name="Aanen D.K."/>
            <person name="Tsang A."/>
            <person name="Henrissat B."/>
            <person name="Bilanenko E.N."/>
            <person name="de Vries R.P."/>
            <person name="van Kan J.A.L."/>
            <person name="Grigoriev I.V."/>
            <person name="Debets A.J.M."/>
        </authorList>
    </citation>
    <scope>NUCLEOTIDE SEQUENCE [LARGE SCALE GENOMIC DNA]</scope>
    <source>
        <strain evidence="1 2">F11</strain>
    </source>
</reference>
<dbReference type="RefSeq" id="XP_028466182.1">
    <property type="nucleotide sequence ID" value="XM_028614993.1"/>
</dbReference>
<dbReference type="GeneID" id="39583470"/>
<dbReference type="Proteomes" id="UP000272025">
    <property type="component" value="Unassembled WGS sequence"/>
</dbReference>
<protein>
    <submittedName>
        <fullName evidence="1">Uncharacterized protein</fullName>
    </submittedName>
</protein>